<dbReference type="PANTHER" id="PTHR13114">
    <property type="entry name" value="MEDIATOR OF RNA POLYMERASE II TRANSCRIPTION SUBUNIT 17"/>
    <property type="match status" value="1"/>
</dbReference>
<proteinExistence type="inferred from homology"/>
<evidence type="ECO:0000256" key="1">
    <source>
        <dbReference type="ARBA" id="ARBA00004123"/>
    </source>
</evidence>
<keyword evidence="3" id="KW-0805">Transcription regulation</keyword>
<feature type="region of interest" description="Disordered" evidence="6">
    <location>
        <begin position="37"/>
        <end position="61"/>
    </location>
</feature>
<comment type="caution">
    <text evidence="7">The sequence shown here is derived from an EMBL/GenBank/DDBJ whole genome shotgun (WGS) entry which is preliminary data.</text>
</comment>
<keyword evidence="5" id="KW-0539">Nucleus</keyword>
<evidence type="ECO:0000313" key="7">
    <source>
        <dbReference type="EMBL" id="KAF0720632.1"/>
    </source>
</evidence>
<dbReference type="AlphaFoldDB" id="A0A6A5A7H5"/>
<dbReference type="GO" id="GO:0016592">
    <property type="term" value="C:mediator complex"/>
    <property type="evidence" value="ECO:0007669"/>
    <property type="project" value="InterPro"/>
</dbReference>
<feature type="non-terminal residue" evidence="7">
    <location>
        <position position="1"/>
    </location>
</feature>
<sequence>EFSEAQIFGNVVTQLEKRRQKAKTLAASKDFDDRGISKRFKVDEETEHTGSATEDQYETTTSQTELINDLEESEEAVDPRLHYRPMVLELQAAVVELYQLVNTVDLVRPSKAPSKEPRYFEEVHCMREDSHLRVKTEDLAYLLTSKSTQVNEAADVLLSGAKSLQSAIRKERVFFKGVRNLLGKWKICAPMHGTIPKPFRAGEGLAVDCSYVSAGSNFSPQAMPLGSVAYAELSRTSIGFVRVKHPEFYLRRTIKIELTSLLTSSKGSFILPQSIFLDT</sequence>
<evidence type="ECO:0000256" key="4">
    <source>
        <dbReference type="ARBA" id="ARBA00023163"/>
    </source>
</evidence>
<name>A0A6A5A7H5_9STRA</name>
<dbReference type="InterPro" id="IPR019313">
    <property type="entry name" value="Mediator_Med17"/>
</dbReference>
<feature type="compositionally biased region" description="Polar residues" evidence="6">
    <location>
        <begin position="49"/>
        <end position="61"/>
    </location>
</feature>
<dbReference type="GO" id="GO:0070847">
    <property type="term" value="C:core mediator complex"/>
    <property type="evidence" value="ECO:0007669"/>
    <property type="project" value="TreeGrafter"/>
</dbReference>
<dbReference type="PANTHER" id="PTHR13114:SF7">
    <property type="entry name" value="MEDIATOR OF RNA POLYMERASE II TRANSCRIPTION SUBUNIT 17"/>
    <property type="match status" value="1"/>
</dbReference>
<evidence type="ECO:0000256" key="3">
    <source>
        <dbReference type="ARBA" id="ARBA00023015"/>
    </source>
</evidence>
<organism evidence="7">
    <name type="scientific">Aphanomyces stellatus</name>
    <dbReference type="NCBI Taxonomy" id="120398"/>
    <lineage>
        <taxon>Eukaryota</taxon>
        <taxon>Sar</taxon>
        <taxon>Stramenopiles</taxon>
        <taxon>Oomycota</taxon>
        <taxon>Saprolegniomycetes</taxon>
        <taxon>Saprolegniales</taxon>
        <taxon>Verrucalvaceae</taxon>
        <taxon>Aphanomyces</taxon>
    </lineage>
</organism>
<dbReference type="OrthoDB" id="161419at2759"/>
<comment type="subcellular location">
    <subcellularLocation>
        <location evidence="1">Nucleus</location>
    </subcellularLocation>
</comment>
<comment type="similarity">
    <text evidence="2">Belongs to the Mediator complex subunit 17 family.</text>
</comment>
<protein>
    <recommendedName>
        <fullName evidence="8">Mediator of RNA polymerase II transcription subunit 17</fullName>
    </recommendedName>
</protein>
<evidence type="ECO:0000256" key="2">
    <source>
        <dbReference type="ARBA" id="ARBA00005635"/>
    </source>
</evidence>
<gene>
    <name evidence="7" type="ORF">As57867_000146</name>
</gene>
<evidence type="ECO:0000256" key="5">
    <source>
        <dbReference type="ARBA" id="ARBA00023242"/>
    </source>
</evidence>
<keyword evidence="4" id="KW-0804">Transcription</keyword>
<evidence type="ECO:0008006" key="8">
    <source>
        <dbReference type="Google" id="ProtNLM"/>
    </source>
</evidence>
<dbReference type="GO" id="GO:0006357">
    <property type="term" value="P:regulation of transcription by RNA polymerase II"/>
    <property type="evidence" value="ECO:0007669"/>
    <property type="project" value="InterPro"/>
</dbReference>
<dbReference type="EMBL" id="VJMH01000005">
    <property type="protein sequence ID" value="KAF0720632.1"/>
    <property type="molecule type" value="Genomic_DNA"/>
</dbReference>
<evidence type="ECO:0000256" key="6">
    <source>
        <dbReference type="SAM" id="MobiDB-lite"/>
    </source>
</evidence>
<reference evidence="7" key="1">
    <citation type="submission" date="2019-06" db="EMBL/GenBank/DDBJ databases">
        <title>Genomics analysis of Aphanomyces spp. identifies a new class of oomycete effector associated with host adaptation.</title>
        <authorList>
            <person name="Gaulin E."/>
        </authorList>
    </citation>
    <scope>NUCLEOTIDE SEQUENCE</scope>
    <source>
        <strain evidence="7">CBS 578.67</strain>
    </source>
</reference>
<dbReference type="GO" id="GO:0003712">
    <property type="term" value="F:transcription coregulator activity"/>
    <property type="evidence" value="ECO:0007669"/>
    <property type="project" value="InterPro"/>
</dbReference>
<accession>A0A6A5A7H5</accession>